<feature type="signal peptide" evidence="1">
    <location>
        <begin position="1"/>
        <end position="21"/>
    </location>
</feature>
<evidence type="ECO:0000256" key="1">
    <source>
        <dbReference type="SAM" id="SignalP"/>
    </source>
</evidence>
<organism evidence="2 3">
    <name type="scientific">Roridomyces roridus</name>
    <dbReference type="NCBI Taxonomy" id="1738132"/>
    <lineage>
        <taxon>Eukaryota</taxon>
        <taxon>Fungi</taxon>
        <taxon>Dikarya</taxon>
        <taxon>Basidiomycota</taxon>
        <taxon>Agaricomycotina</taxon>
        <taxon>Agaricomycetes</taxon>
        <taxon>Agaricomycetidae</taxon>
        <taxon>Agaricales</taxon>
        <taxon>Marasmiineae</taxon>
        <taxon>Mycenaceae</taxon>
        <taxon>Roridomyces</taxon>
    </lineage>
</organism>
<evidence type="ECO:0000313" key="3">
    <source>
        <dbReference type="Proteomes" id="UP001221142"/>
    </source>
</evidence>
<reference evidence="2" key="1">
    <citation type="submission" date="2023-03" db="EMBL/GenBank/DDBJ databases">
        <title>Massive genome expansion in bonnet fungi (Mycena s.s.) driven by repeated elements and novel gene families across ecological guilds.</title>
        <authorList>
            <consortium name="Lawrence Berkeley National Laboratory"/>
            <person name="Harder C.B."/>
            <person name="Miyauchi S."/>
            <person name="Viragh M."/>
            <person name="Kuo A."/>
            <person name="Thoen E."/>
            <person name="Andreopoulos B."/>
            <person name="Lu D."/>
            <person name="Skrede I."/>
            <person name="Drula E."/>
            <person name="Henrissat B."/>
            <person name="Morin E."/>
            <person name="Kohler A."/>
            <person name="Barry K."/>
            <person name="LaButti K."/>
            <person name="Morin E."/>
            <person name="Salamov A."/>
            <person name="Lipzen A."/>
            <person name="Mereny Z."/>
            <person name="Hegedus B."/>
            <person name="Baldrian P."/>
            <person name="Stursova M."/>
            <person name="Weitz H."/>
            <person name="Taylor A."/>
            <person name="Grigoriev I.V."/>
            <person name="Nagy L.G."/>
            <person name="Martin F."/>
            <person name="Kauserud H."/>
        </authorList>
    </citation>
    <scope>NUCLEOTIDE SEQUENCE</scope>
    <source>
        <strain evidence="2">9284</strain>
    </source>
</reference>
<keyword evidence="1" id="KW-0732">Signal</keyword>
<dbReference type="AlphaFoldDB" id="A0AAD7C7L2"/>
<dbReference type="EMBL" id="JARKIF010000004">
    <property type="protein sequence ID" value="KAJ7641363.1"/>
    <property type="molecule type" value="Genomic_DNA"/>
</dbReference>
<name>A0AAD7C7L2_9AGAR</name>
<keyword evidence="3" id="KW-1185">Reference proteome</keyword>
<protein>
    <submittedName>
        <fullName evidence="2">Uncharacterized protein</fullName>
    </submittedName>
</protein>
<dbReference type="Proteomes" id="UP001221142">
    <property type="component" value="Unassembled WGS sequence"/>
</dbReference>
<comment type="caution">
    <text evidence="2">The sequence shown here is derived from an EMBL/GenBank/DDBJ whole genome shotgun (WGS) entry which is preliminary data.</text>
</comment>
<accession>A0AAD7C7L2</accession>
<sequence length="144" mass="15922">MKLLLGILFLASLGLLGLRLARDATVIFEKWPTSNHTWRYAKDDTSPLSAYSFGQAGSISLGCIPMAQNTFHAWEPFTPWPPARGSCPQDLQFANGAHCRRFASIRGHLKQERCLVALQIHPTPLPAILLMNTLWMPSVVAPSP</sequence>
<evidence type="ECO:0000313" key="2">
    <source>
        <dbReference type="EMBL" id="KAJ7641363.1"/>
    </source>
</evidence>
<proteinExistence type="predicted"/>
<gene>
    <name evidence="2" type="ORF">FB45DRAFT_1000083</name>
</gene>
<feature type="chain" id="PRO_5042093990" evidence="1">
    <location>
        <begin position="22"/>
        <end position="144"/>
    </location>
</feature>